<feature type="region of interest" description="Disordered" evidence="1">
    <location>
        <begin position="225"/>
        <end position="249"/>
    </location>
</feature>
<dbReference type="Pfam" id="PF00651">
    <property type="entry name" value="BTB"/>
    <property type="match status" value="1"/>
</dbReference>
<dbReference type="SMART" id="SM00225">
    <property type="entry name" value="BTB"/>
    <property type="match status" value="1"/>
</dbReference>
<dbReference type="PROSITE" id="PS50097">
    <property type="entry name" value="BTB"/>
    <property type="match status" value="1"/>
</dbReference>
<dbReference type="AlphaFoldDB" id="A0A7S4J6Y1"/>
<protein>
    <recommendedName>
        <fullName evidence="2">BTB domain-containing protein</fullName>
    </recommendedName>
</protein>
<feature type="compositionally biased region" description="Basic and acidic residues" evidence="1">
    <location>
        <begin position="9"/>
        <end position="31"/>
    </location>
</feature>
<feature type="domain" description="BTB" evidence="2">
    <location>
        <begin position="180"/>
        <end position="276"/>
    </location>
</feature>
<dbReference type="SUPFAM" id="SSF54695">
    <property type="entry name" value="POZ domain"/>
    <property type="match status" value="1"/>
</dbReference>
<gene>
    <name evidence="3" type="ORF">OAUR00152_LOCUS23030</name>
</gene>
<organism evidence="3">
    <name type="scientific">Odontella aurita</name>
    <dbReference type="NCBI Taxonomy" id="265563"/>
    <lineage>
        <taxon>Eukaryota</taxon>
        <taxon>Sar</taxon>
        <taxon>Stramenopiles</taxon>
        <taxon>Ochrophyta</taxon>
        <taxon>Bacillariophyta</taxon>
        <taxon>Mediophyceae</taxon>
        <taxon>Biddulphiophycidae</taxon>
        <taxon>Eupodiscales</taxon>
        <taxon>Odontellaceae</taxon>
        <taxon>Odontella</taxon>
    </lineage>
</organism>
<feature type="region of interest" description="Disordered" evidence="1">
    <location>
        <begin position="383"/>
        <end position="406"/>
    </location>
</feature>
<reference evidence="3" key="1">
    <citation type="submission" date="2021-01" db="EMBL/GenBank/DDBJ databases">
        <authorList>
            <person name="Corre E."/>
            <person name="Pelletier E."/>
            <person name="Niang G."/>
            <person name="Scheremetjew M."/>
            <person name="Finn R."/>
            <person name="Kale V."/>
            <person name="Holt S."/>
            <person name="Cochrane G."/>
            <person name="Meng A."/>
            <person name="Brown T."/>
            <person name="Cohen L."/>
        </authorList>
    </citation>
    <scope>NUCLEOTIDE SEQUENCE</scope>
    <source>
        <strain evidence="3">Isolate 1302-5</strain>
    </source>
</reference>
<name>A0A7S4J6Y1_9STRA</name>
<sequence length="419" mass="44061">MSGGWGKCSRRDDGRSSGWGRRDPTRRRDEESTSGASSGWGGPQRVSSGRAHEAVMGLEDEDEGHPGEGFQPIVPVIESVSAAAAAAAGSWGDRFSRSRAMAARAREEREAVRLADACGWQGARPRESRGSEGGAPRGVESKGRGGEAEAFPGLSSRSEAVPSTGVLSTMRSLLFSPLCSDIRFVCEDGAVLHAHKCVLAASSEYFSTAFEGPWGSASASALVPAPSGTGRLKDDTGGENNHDGDRRGGGGALIWPTSNSSQIMRAVLSFVYTGNIADCGCGDGKTANEDIDPRALLSVAHECGLAPLLEEAEMMCFRDLTVENWKETLQLAHLYECDALKGLCFDFCRERAVEILTDPGVAALAAANQELWSELREAIKNGGGVAQGGGSSGNADSSSGGKKTDWASLGRKRKRCVCL</sequence>
<dbReference type="CDD" id="cd18186">
    <property type="entry name" value="BTB_POZ_ZBTB_KLHL-like"/>
    <property type="match status" value="1"/>
</dbReference>
<feature type="region of interest" description="Disordered" evidence="1">
    <location>
        <begin position="1"/>
        <end position="71"/>
    </location>
</feature>
<feature type="compositionally biased region" description="Gly residues" evidence="1">
    <location>
        <begin position="383"/>
        <end position="392"/>
    </location>
</feature>
<feature type="region of interest" description="Disordered" evidence="1">
    <location>
        <begin position="121"/>
        <end position="159"/>
    </location>
</feature>
<evidence type="ECO:0000256" key="1">
    <source>
        <dbReference type="SAM" id="MobiDB-lite"/>
    </source>
</evidence>
<dbReference type="InterPro" id="IPR000210">
    <property type="entry name" value="BTB/POZ_dom"/>
</dbReference>
<evidence type="ECO:0000259" key="2">
    <source>
        <dbReference type="PROSITE" id="PS50097"/>
    </source>
</evidence>
<evidence type="ECO:0000313" key="3">
    <source>
        <dbReference type="EMBL" id="CAE2254294.1"/>
    </source>
</evidence>
<dbReference type="InterPro" id="IPR011333">
    <property type="entry name" value="SKP1/BTB/POZ_sf"/>
</dbReference>
<proteinExistence type="predicted"/>
<dbReference type="Gene3D" id="3.30.710.10">
    <property type="entry name" value="Potassium Channel Kv1.1, Chain A"/>
    <property type="match status" value="1"/>
</dbReference>
<accession>A0A7S4J6Y1</accession>
<feature type="compositionally biased region" description="Basic and acidic residues" evidence="1">
    <location>
        <begin position="231"/>
        <end position="248"/>
    </location>
</feature>
<dbReference type="EMBL" id="HBKQ01033646">
    <property type="protein sequence ID" value="CAE2254294.1"/>
    <property type="molecule type" value="Transcribed_RNA"/>
</dbReference>
<dbReference type="PANTHER" id="PTHR24413">
    <property type="entry name" value="SPECKLE-TYPE POZ PROTEIN"/>
    <property type="match status" value="1"/>
</dbReference>